<protein>
    <submittedName>
        <fullName evidence="1">CMP deaminase domain-containing protein</fullName>
    </submittedName>
</protein>
<name>A0A7D3V5E0_9VIRU</name>
<gene>
    <name evidence="1" type="ORF">Fadolivirus_1_234</name>
</gene>
<dbReference type="InterPro" id="IPR016192">
    <property type="entry name" value="APOBEC/CMP_deaminase_Zn-bd"/>
</dbReference>
<dbReference type="PROSITE" id="PS00903">
    <property type="entry name" value="CYT_DCMP_DEAMINASES_1"/>
    <property type="match status" value="1"/>
</dbReference>
<dbReference type="Proteomes" id="UP001162001">
    <property type="component" value="Segment"/>
</dbReference>
<proteinExistence type="predicted"/>
<dbReference type="SUPFAM" id="SSF53927">
    <property type="entry name" value="Cytidine deaminase-like"/>
    <property type="match status" value="1"/>
</dbReference>
<organism evidence="1 2">
    <name type="scientific">Fadolivirus FV1/VV64</name>
    <dbReference type="NCBI Taxonomy" id="3070911"/>
    <lineage>
        <taxon>Viruses</taxon>
        <taxon>Varidnaviria</taxon>
        <taxon>Bamfordvirae</taxon>
        <taxon>Nucleocytoviricota</taxon>
        <taxon>Megaviricetes</taxon>
        <taxon>Imitervirales</taxon>
        <taxon>Mimiviridae</taxon>
        <taxon>Klosneuvirinae</taxon>
        <taxon>Fadolivirus</taxon>
        <taxon>Fadolivirus algeromassiliense</taxon>
    </lineage>
</organism>
<accession>A0A7D3V5E0</accession>
<keyword evidence="2" id="KW-1185">Reference proteome</keyword>
<reference evidence="1 2" key="1">
    <citation type="submission" date="2020-04" db="EMBL/GenBank/DDBJ databases">
        <title>Advantages and limits of metagenomic assembly and binning of a giant virus.</title>
        <authorList>
            <person name="Schulz F."/>
            <person name="Andreani J."/>
            <person name="Francis R."/>
            <person name="Boudjemaa H."/>
            <person name="Bou Khalil J.Y."/>
            <person name="Lee J."/>
            <person name="La Scola B."/>
            <person name="Woyke T."/>
        </authorList>
    </citation>
    <scope>NUCLEOTIDE SEQUENCE [LARGE SCALE GENOMIC DNA]</scope>
    <source>
        <strain evidence="1 2">FV1/VV64</strain>
    </source>
</reference>
<dbReference type="EMBL" id="MT418680">
    <property type="protein sequence ID" value="QKF93692.1"/>
    <property type="molecule type" value="Genomic_DNA"/>
</dbReference>
<evidence type="ECO:0000313" key="2">
    <source>
        <dbReference type="Proteomes" id="UP001162001"/>
    </source>
</evidence>
<dbReference type="GO" id="GO:0008270">
    <property type="term" value="F:zinc ion binding"/>
    <property type="evidence" value="ECO:0007669"/>
    <property type="project" value="InterPro"/>
</dbReference>
<dbReference type="InterPro" id="IPR016193">
    <property type="entry name" value="Cytidine_deaminase-like"/>
</dbReference>
<dbReference type="GO" id="GO:0016787">
    <property type="term" value="F:hydrolase activity"/>
    <property type="evidence" value="ECO:0007669"/>
    <property type="project" value="InterPro"/>
</dbReference>
<evidence type="ECO:0000313" key="1">
    <source>
        <dbReference type="EMBL" id="QKF93692.1"/>
    </source>
</evidence>
<sequence length="148" mass="16756">MSATRIHLVAVITLASFVGNQSGGKKVALGENSIREARRGCGYSLHAEMDAIRKLPPLRMRGRKKEITLLVIRIDRHGNLKNSAPCFKCLEYIKRVNCTTSYSIKEVCYSDENGNIVIKKAIDLINAKVKHISLRFRKNIHESKLYED</sequence>